<evidence type="ECO:0000313" key="4">
    <source>
        <dbReference type="RefSeq" id="XP_015038956.2"/>
    </source>
</evidence>
<evidence type="ECO:0000313" key="3">
    <source>
        <dbReference type="Proteomes" id="UP000001819"/>
    </source>
</evidence>
<organism evidence="3 4">
    <name type="scientific">Drosophila pseudoobscura pseudoobscura</name>
    <name type="common">Fruit fly</name>
    <dbReference type="NCBI Taxonomy" id="46245"/>
    <lineage>
        <taxon>Eukaryota</taxon>
        <taxon>Metazoa</taxon>
        <taxon>Ecdysozoa</taxon>
        <taxon>Arthropoda</taxon>
        <taxon>Hexapoda</taxon>
        <taxon>Insecta</taxon>
        <taxon>Pterygota</taxon>
        <taxon>Neoptera</taxon>
        <taxon>Endopterygota</taxon>
        <taxon>Diptera</taxon>
        <taxon>Brachycera</taxon>
        <taxon>Muscomorpha</taxon>
        <taxon>Ephydroidea</taxon>
        <taxon>Drosophilidae</taxon>
        <taxon>Drosophila</taxon>
        <taxon>Sophophora</taxon>
    </lineage>
</organism>
<evidence type="ECO:0000256" key="2">
    <source>
        <dbReference type="SAM" id="SignalP"/>
    </source>
</evidence>
<feature type="compositionally biased region" description="Basic and acidic residues" evidence="1">
    <location>
        <begin position="233"/>
        <end position="244"/>
    </location>
</feature>
<name>A0A6I8VDM5_DROPS</name>
<dbReference type="AlphaFoldDB" id="A0A6I8VDM5"/>
<feature type="chain" id="PRO_5026230784" evidence="2">
    <location>
        <begin position="21"/>
        <end position="344"/>
    </location>
</feature>
<dbReference type="RefSeq" id="XP_015038956.2">
    <property type="nucleotide sequence ID" value="XM_015183470.2"/>
</dbReference>
<accession>A0A6I8VDM5</accession>
<gene>
    <name evidence="4" type="primary">LOC26532771</name>
</gene>
<reference evidence="3" key="1">
    <citation type="submission" date="2024-06" db="UniProtKB">
        <authorList>
            <consortium name="RefSeq"/>
        </authorList>
    </citation>
    <scope>NUCLEOTIDE SEQUENCE [LARGE SCALE GENOMIC DNA]</scope>
    <source>
        <strain evidence="3">MV2-25</strain>
    </source>
</reference>
<evidence type="ECO:0000256" key="1">
    <source>
        <dbReference type="SAM" id="MobiDB-lite"/>
    </source>
</evidence>
<sequence length="344" mass="38093">MQPSMIFMLLGGVTIASSCAIPNADQTKNFNGNQQQTKLPEVSIDHPNPESKSQLNAEEDIELFRMVPQSTTIPIEDLAPTRSTISNREQKKTSNGNNGEKNIPEVSTEITIPEPKSQLNAEEDIELFRMVPLRTNVPIEDLASEKIVPLPTRSPTPRTYTILNGEQKKTSNGATEITISEPKTQLNAEEDIELFRMVPQSTTIPREDLGFEKIVPLPIRSPTPRTYTILNGEQKKTSSEENKLPEVATSEPKTQLNAEEDIELFRSTTIRKAEKIVPLPTRSPTPGTTMITSTSHEENQGTKTTENIMPLPIPGNVSVECEVQPYSFGPRLSAQLLKILTILG</sequence>
<feature type="compositionally biased region" description="Polar residues" evidence="1">
    <location>
        <begin position="282"/>
        <end position="294"/>
    </location>
</feature>
<feature type="compositionally biased region" description="Polar residues" evidence="1">
    <location>
        <begin position="81"/>
        <end position="100"/>
    </location>
</feature>
<protein>
    <submittedName>
        <fullName evidence="4">Uncharacterized protein</fullName>
    </submittedName>
</protein>
<keyword evidence="2" id="KW-0732">Signal</keyword>
<feature type="region of interest" description="Disordered" evidence="1">
    <location>
        <begin position="278"/>
        <end position="311"/>
    </location>
</feature>
<feature type="region of interest" description="Disordered" evidence="1">
    <location>
        <begin position="74"/>
        <end position="109"/>
    </location>
</feature>
<reference evidence="4" key="2">
    <citation type="submission" date="2025-08" db="UniProtKB">
        <authorList>
            <consortium name="RefSeq"/>
        </authorList>
    </citation>
    <scope>IDENTIFICATION</scope>
    <source>
        <strain evidence="4">MV-25-SWS-2005</strain>
        <tissue evidence="4">Whole body</tissue>
    </source>
</reference>
<dbReference type="KEGG" id="dpo:26532771"/>
<dbReference type="InParanoid" id="A0A6I8VDM5"/>
<proteinExistence type="predicted"/>
<keyword evidence="3" id="KW-1185">Reference proteome</keyword>
<dbReference type="Proteomes" id="UP000001819">
    <property type="component" value="Chromosome 2"/>
</dbReference>
<feature type="region of interest" description="Disordered" evidence="1">
    <location>
        <begin position="232"/>
        <end position="254"/>
    </location>
</feature>
<feature type="signal peptide" evidence="2">
    <location>
        <begin position="1"/>
        <end position="20"/>
    </location>
</feature>